<feature type="domain" description="JmjC" evidence="1">
    <location>
        <begin position="282"/>
        <end position="457"/>
    </location>
</feature>
<dbReference type="Pfam" id="PF02373">
    <property type="entry name" value="JmjC"/>
    <property type="match status" value="1"/>
</dbReference>
<dbReference type="InterPro" id="IPR036047">
    <property type="entry name" value="F-box-like_dom_sf"/>
</dbReference>
<dbReference type="STRING" id="983967.A0A1E4SVW0"/>
<dbReference type="SUPFAM" id="SSF51197">
    <property type="entry name" value="Clavaminate synthase-like"/>
    <property type="match status" value="1"/>
</dbReference>
<dbReference type="GO" id="GO:0005634">
    <property type="term" value="C:nucleus"/>
    <property type="evidence" value="ECO:0007669"/>
    <property type="project" value="TreeGrafter"/>
</dbReference>
<dbReference type="PANTHER" id="PTHR12480:SF21">
    <property type="entry name" value="JMJC DOMAIN-CONTAINING PROTEIN 8"/>
    <property type="match status" value="1"/>
</dbReference>
<dbReference type="SMART" id="SM00558">
    <property type="entry name" value="JmjC"/>
    <property type="match status" value="1"/>
</dbReference>
<evidence type="ECO:0000313" key="2">
    <source>
        <dbReference type="EMBL" id="ODV83631.1"/>
    </source>
</evidence>
<dbReference type="Gene3D" id="1.20.1280.50">
    <property type="match status" value="1"/>
</dbReference>
<dbReference type="Pfam" id="PF12937">
    <property type="entry name" value="F-box-like"/>
    <property type="match status" value="1"/>
</dbReference>
<accession>A0A1E4SVW0</accession>
<dbReference type="SUPFAM" id="SSF81383">
    <property type="entry name" value="F-box domain"/>
    <property type="match status" value="1"/>
</dbReference>
<dbReference type="PROSITE" id="PS51184">
    <property type="entry name" value="JMJC"/>
    <property type="match status" value="1"/>
</dbReference>
<dbReference type="Proteomes" id="UP000094801">
    <property type="component" value="Unassembled WGS sequence"/>
</dbReference>
<evidence type="ECO:0000259" key="1">
    <source>
        <dbReference type="PROSITE" id="PS51184"/>
    </source>
</evidence>
<sequence length="587" mass="67806">MPSVVHEMPVKRQKRFNLDPNSKYIQSSLRLNLPKHPLGIKPSGNLLISTDEQLSKINQSMGLIFAHLSDELILKVIGYLDNTTDLCNLMSSSKFFYGFISFDEIWKNLYLNHLYDLKPISEWKGSWKKSILKIDETSSVNCDFIYSDLIYIPYQNSQINYQEIFKNLIDQERKNVDSTSLKLANLTKPNHFPKGCIPRLSSKSMTYEIFNETWHDHPFILKDESGENSNNWPNWTLDSLSQRFPTTPFRQECVEWPIQLYSQYTSCNVDENPLYLFDCNSTAMKQLKTEFTKPKCFQTDYFNVFNELELSCRPDNTWLITGPHRSGSTFHKDPNATSAWNTILQGMKLWILMPGEMTPPGIHTSKDESEVMAPLGLAEWVLSGFYNDTVKLAENSIFTQDESKSILIFVAFENECVYVPSGWWHSVINLQDTVALTGNFVPGCKIGTVLNFFKNKKDQISGFRRLKFRKFVEKLNDENQLNDECDECDLKLKNFLQLTKDSKLDDEDVGELNCDVELPVYELFVKLVKLNGYEKDLQQGLSDLLKIENESIESNIVKSQLWETLTKEKSSGFSFGFNDDDDDDDDE</sequence>
<keyword evidence="3" id="KW-1185">Reference proteome</keyword>
<dbReference type="InterPro" id="IPR050910">
    <property type="entry name" value="JMJD6_ArgDemeth/LysHydrox"/>
</dbReference>
<evidence type="ECO:0000313" key="3">
    <source>
        <dbReference type="Proteomes" id="UP000094801"/>
    </source>
</evidence>
<name>A0A1E4SVW0_9ASCO</name>
<gene>
    <name evidence="2" type="ORF">CANARDRAFT_9450</name>
</gene>
<dbReference type="PANTHER" id="PTHR12480">
    <property type="entry name" value="ARGININE DEMETHYLASE AND LYSYL-HYDROXYLASE JMJD"/>
    <property type="match status" value="1"/>
</dbReference>
<dbReference type="GO" id="GO:0000987">
    <property type="term" value="F:cis-regulatory region sequence-specific DNA binding"/>
    <property type="evidence" value="ECO:0007669"/>
    <property type="project" value="TreeGrafter"/>
</dbReference>
<dbReference type="InterPro" id="IPR001810">
    <property type="entry name" value="F-box_dom"/>
</dbReference>
<protein>
    <recommendedName>
        <fullName evidence="1">JmjC domain-containing protein</fullName>
    </recommendedName>
</protein>
<organism evidence="2 3">
    <name type="scientific">[Candida] arabinofermentans NRRL YB-2248</name>
    <dbReference type="NCBI Taxonomy" id="983967"/>
    <lineage>
        <taxon>Eukaryota</taxon>
        <taxon>Fungi</taxon>
        <taxon>Dikarya</taxon>
        <taxon>Ascomycota</taxon>
        <taxon>Saccharomycotina</taxon>
        <taxon>Pichiomycetes</taxon>
        <taxon>Pichiales</taxon>
        <taxon>Pichiaceae</taxon>
        <taxon>Ogataea</taxon>
        <taxon>Ogataea/Candida clade</taxon>
    </lineage>
</organism>
<dbReference type="AlphaFoldDB" id="A0A1E4SVW0"/>
<proteinExistence type="predicted"/>
<dbReference type="EMBL" id="KV453862">
    <property type="protein sequence ID" value="ODV83631.1"/>
    <property type="molecule type" value="Genomic_DNA"/>
</dbReference>
<reference evidence="3" key="1">
    <citation type="submission" date="2016-04" db="EMBL/GenBank/DDBJ databases">
        <title>Comparative genomics of biotechnologically important yeasts.</title>
        <authorList>
            <consortium name="DOE Joint Genome Institute"/>
            <person name="Riley R."/>
            <person name="Haridas S."/>
            <person name="Wolfe K.H."/>
            <person name="Lopes M.R."/>
            <person name="Hittinger C.T."/>
            <person name="Goker M."/>
            <person name="Salamov A."/>
            <person name="Wisecaver J."/>
            <person name="Long T.M."/>
            <person name="Aerts A.L."/>
            <person name="Barry K."/>
            <person name="Choi C."/>
            <person name="Clum A."/>
            <person name="Coughlan A.Y."/>
            <person name="Deshpande S."/>
            <person name="Douglass A.P."/>
            <person name="Hanson S.J."/>
            <person name="Klenk H.-P."/>
            <person name="Labutti K."/>
            <person name="Lapidus A."/>
            <person name="Lindquist E."/>
            <person name="Lipzen A."/>
            <person name="Meier-Kolthoff J.P."/>
            <person name="Ohm R.A."/>
            <person name="Otillar R.P."/>
            <person name="Pangilinan J."/>
            <person name="Peng Y."/>
            <person name="Rokas A."/>
            <person name="Rosa C.A."/>
            <person name="Scheuner C."/>
            <person name="Sibirny A.A."/>
            <person name="Slot J.C."/>
            <person name="Stielow J.B."/>
            <person name="Sun H."/>
            <person name="Kurtzman C.P."/>
            <person name="Blackwell M."/>
            <person name="Grigoriev I.V."/>
            <person name="Jeffries T.W."/>
        </authorList>
    </citation>
    <scope>NUCLEOTIDE SEQUENCE [LARGE SCALE GENOMIC DNA]</scope>
    <source>
        <strain evidence="3">NRRL YB-2248</strain>
    </source>
</reference>
<dbReference type="Gene3D" id="2.60.120.650">
    <property type="entry name" value="Cupin"/>
    <property type="match status" value="1"/>
</dbReference>
<dbReference type="InterPro" id="IPR003347">
    <property type="entry name" value="JmjC_dom"/>
</dbReference>
<dbReference type="OrthoDB" id="424465at2759"/>